<dbReference type="Pfam" id="PF00583">
    <property type="entry name" value="Acetyltransf_1"/>
    <property type="match status" value="1"/>
</dbReference>
<comment type="caution">
    <text evidence="2">The sequence shown here is derived from an EMBL/GenBank/DDBJ whole genome shotgun (WGS) entry which is preliminary data.</text>
</comment>
<accession>A0A3A6VGY5</accession>
<dbReference type="InterPro" id="IPR016181">
    <property type="entry name" value="Acyl_CoA_acyltransferase"/>
</dbReference>
<dbReference type="SUPFAM" id="SSF55729">
    <property type="entry name" value="Acyl-CoA N-acyltransferases (Nat)"/>
    <property type="match status" value="1"/>
</dbReference>
<dbReference type="Gene3D" id="3.40.630.30">
    <property type="match status" value="1"/>
</dbReference>
<sequence length="175" mass="20317">MKIEIIPATISDYPIVQNLASYYVYDRTGYMGWQCSEDGIFECIDFKHYFETPNEKAFLVKVNDELAGFVLLDKEHLLEAVDWNMGEFFILRKFQGKGIAPYVAHKILKENPGKWSIAVMPENIKAVNFWRKIISALVMESYTEVFKTKDELKTPENPDAYAMNIFTFNTEKCTN</sequence>
<dbReference type="CDD" id="cd04301">
    <property type="entry name" value="NAT_SF"/>
    <property type="match status" value="1"/>
</dbReference>
<evidence type="ECO:0000313" key="2">
    <source>
        <dbReference type="EMBL" id="RJY34155.1"/>
    </source>
</evidence>
<dbReference type="GO" id="GO:0016747">
    <property type="term" value="F:acyltransferase activity, transferring groups other than amino-acyl groups"/>
    <property type="evidence" value="ECO:0007669"/>
    <property type="project" value="InterPro"/>
</dbReference>
<dbReference type="PROSITE" id="PS51186">
    <property type="entry name" value="GNAT"/>
    <property type="match status" value="1"/>
</dbReference>
<dbReference type="Proteomes" id="UP000277145">
    <property type="component" value="Unassembled WGS sequence"/>
</dbReference>
<reference evidence="2 3" key="1">
    <citation type="submission" date="2018-08" db="EMBL/GenBank/DDBJ databases">
        <title>Genome Sequences of Legionella pneumophila subsp. pneumophila Isolates, Recovered from a Drinking Water System in a Large Builging.</title>
        <authorList>
            <person name="Gomez-Alvarez V."/>
            <person name="Boczek L."/>
            <person name="King D."/>
            <person name="Pemberton A."/>
            <person name="Pfaller S."/>
            <person name="Rodgers M."/>
            <person name="Santodomingo J."/>
            <person name="Revetta R."/>
        </authorList>
    </citation>
    <scope>NUCLEOTIDE SEQUENCE [LARGE SCALE GENOMIC DNA]</scope>
    <source>
        <strain evidence="2 3">L01C.1</strain>
    </source>
</reference>
<dbReference type="AlphaFoldDB" id="A0A3A6VGY5"/>
<organism evidence="2 3">
    <name type="scientific">Legionella pneumophila subsp. pneumophila</name>
    <dbReference type="NCBI Taxonomy" id="91891"/>
    <lineage>
        <taxon>Bacteria</taxon>
        <taxon>Pseudomonadati</taxon>
        <taxon>Pseudomonadota</taxon>
        <taxon>Gammaproteobacteria</taxon>
        <taxon>Legionellales</taxon>
        <taxon>Legionellaceae</taxon>
        <taxon>Legionella</taxon>
    </lineage>
</organism>
<keyword evidence="2" id="KW-0808">Transferase</keyword>
<dbReference type="InterPro" id="IPR000182">
    <property type="entry name" value="GNAT_dom"/>
</dbReference>
<evidence type="ECO:0000259" key="1">
    <source>
        <dbReference type="PROSITE" id="PS51186"/>
    </source>
</evidence>
<name>A0A3A6VGY5_LEGPN</name>
<gene>
    <name evidence="2" type="ORF">D1H98_05005</name>
</gene>
<dbReference type="EMBL" id="QWDR01000001">
    <property type="protein sequence ID" value="RJY34155.1"/>
    <property type="molecule type" value="Genomic_DNA"/>
</dbReference>
<proteinExistence type="predicted"/>
<protein>
    <submittedName>
        <fullName evidence="2">GNAT family N-acetyltransferase</fullName>
    </submittedName>
</protein>
<evidence type="ECO:0000313" key="3">
    <source>
        <dbReference type="Proteomes" id="UP000277145"/>
    </source>
</evidence>
<feature type="domain" description="N-acetyltransferase" evidence="1">
    <location>
        <begin position="3"/>
        <end position="168"/>
    </location>
</feature>
<dbReference type="RefSeq" id="WP_015961908.1">
    <property type="nucleotide sequence ID" value="NZ_CP021281.1"/>
</dbReference>